<dbReference type="EMBL" id="JAMZMM010000556">
    <property type="protein sequence ID" value="MCP2732329.1"/>
    <property type="molecule type" value="Genomic_DNA"/>
</dbReference>
<gene>
    <name evidence="3" type="ORF">NJ959_28250</name>
</gene>
<name>A0AAE3KQD1_9CYAN</name>
<comment type="caution">
    <text evidence="3">The sequence shown here is derived from an EMBL/GenBank/DDBJ whole genome shotgun (WGS) entry which is preliminary data.</text>
</comment>
<dbReference type="Gene3D" id="3.60.40.10">
    <property type="entry name" value="PPM-type phosphatase domain"/>
    <property type="match status" value="1"/>
</dbReference>
<dbReference type="RefSeq" id="WP_254015048.1">
    <property type="nucleotide sequence ID" value="NZ_JAMZMM010000556.1"/>
</dbReference>
<evidence type="ECO:0000256" key="1">
    <source>
        <dbReference type="SAM" id="Phobius"/>
    </source>
</evidence>
<evidence type="ECO:0000259" key="2">
    <source>
        <dbReference type="PROSITE" id="PS51746"/>
    </source>
</evidence>
<dbReference type="SMART" id="SM00331">
    <property type="entry name" value="PP2C_SIG"/>
    <property type="match status" value="1"/>
</dbReference>
<dbReference type="AlphaFoldDB" id="A0AAE3KQD1"/>
<reference evidence="3" key="1">
    <citation type="submission" date="2022-06" db="EMBL/GenBank/DDBJ databases">
        <title>New cyanobacteria of genus Symplocastrum in benthos of Lake Baikal.</title>
        <authorList>
            <person name="Sorokovikova E."/>
            <person name="Tikhonova I."/>
            <person name="Krasnopeev A."/>
            <person name="Evseev P."/>
            <person name="Gladkikh A."/>
            <person name="Belykh O."/>
        </authorList>
    </citation>
    <scope>NUCLEOTIDE SEQUENCE</scope>
    <source>
        <strain evidence="3">BBK-W-15</strain>
    </source>
</reference>
<evidence type="ECO:0000313" key="4">
    <source>
        <dbReference type="Proteomes" id="UP001204953"/>
    </source>
</evidence>
<proteinExistence type="predicted"/>
<keyword evidence="1" id="KW-0472">Membrane</keyword>
<protein>
    <submittedName>
        <fullName evidence="3">Serine/threonine-protein phosphatase</fullName>
    </submittedName>
</protein>
<dbReference type="InterPro" id="IPR036457">
    <property type="entry name" value="PPM-type-like_dom_sf"/>
</dbReference>
<keyword evidence="4" id="KW-1185">Reference proteome</keyword>
<feature type="domain" description="PPM-type phosphatase" evidence="2">
    <location>
        <begin position="285"/>
        <end position="542"/>
    </location>
</feature>
<accession>A0AAE3KQD1</accession>
<keyword evidence="1" id="KW-1133">Transmembrane helix</keyword>
<feature type="transmembrane region" description="Helical" evidence="1">
    <location>
        <begin position="608"/>
        <end position="631"/>
    </location>
</feature>
<dbReference type="SMART" id="SM00332">
    <property type="entry name" value="PP2Cc"/>
    <property type="match status" value="1"/>
</dbReference>
<dbReference type="Proteomes" id="UP001204953">
    <property type="component" value="Unassembled WGS sequence"/>
</dbReference>
<organism evidence="3 4">
    <name type="scientific">Limnofasciculus baicalensis BBK-W-15</name>
    <dbReference type="NCBI Taxonomy" id="2699891"/>
    <lineage>
        <taxon>Bacteria</taxon>
        <taxon>Bacillati</taxon>
        <taxon>Cyanobacteriota</taxon>
        <taxon>Cyanophyceae</taxon>
        <taxon>Coleofasciculales</taxon>
        <taxon>Coleofasciculaceae</taxon>
        <taxon>Limnofasciculus</taxon>
        <taxon>Limnofasciculus baicalensis</taxon>
    </lineage>
</organism>
<dbReference type="PROSITE" id="PS51746">
    <property type="entry name" value="PPM_2"/>
    <property type="match status" value="1"/>
</dbReference>
<dbReference type="InterPro" id="IPR001932">
    <property type="entry name" value="PPM-type_phosphatase-like_dom"/>
</dbReference>
<dbReference type="SUPFAM" id="SSF81606">
    <property type="entry name" value="PP2C-like"/>
    <property type="match status" value="1"/>
</dbReference>
<sequence>MRSPKLLVNRYLWAVGSTAATIPVGEIVANRYQAIAPQIWQDMQPDVPPDMPEQLSGNILTYLRLYPHRLHVPEVYGVCNLPNSEQVILLENGPIDTNGGPYPSMEEMWSNVSAVRQVYWLSQMWELWKPLTELGVNSALLVPENLRVEGWRVRLRELYVTGAVTSEMVISAGESGDREADELVVGTASGGTTTLTRSQSKATIQQLGAYWDSLARRASGNVAAGLLEITQQMQVEKPDFKEITIKLNQVLLEEASRQPLRLEVAGFTDTGPIQNHNEDSCYPLMSELPEDPEQPRDPLIPHLSIICDGIGGHEGGEVASHMGVQSVKIQVRALLAELLEDPELMTPELVADQLSAIIRIVNNLISSSNDQQERSSRRRMGTTLTLALQLPQIIRRTDGEGNAHELYIANVGDSRAYWLTPRYCQLLTQDDDVVTREVKLGRSLYRQALQRPDATALTQAVGTREGELLRPFVRRFILEEDGLLLLCSDGLSDNNVVEQFGTNYARDVLIGRLSLEEAAKALIELANEKNGHDNTSVVLTYCGVSPQYPVVLDFGESALETMPFAINLDTDLVTPVEIVDEEESVVIPQPVEPEVVTTSQGDWLKVSLGVLGILVVLLSAGAAVLTAQWLLDPQGFKQMQDFLFPPQEIQTPPPGQDSKEK</sequence>
<keyword evidence="1" id="KW-0812">Transmembrane</keyword>
<evidence type="ECO:0000313" key="3">
    <source>
        <dbReference type="EMBL" id="MCP2732329.1"/>
    </source>
</evidence>
<dbReference type="CDD" id="cd00143">
    <property type="entry name" value="PP2Cc"/>
    <property type="match status" value="1"/>
</dbReference>